<dbReference type="GO" id="GO:0016020">
    <property type="term" value="C:membrane"/>
    <property type="evidence" value="ECO:0007669"/>
    <property type="project" value="UniProtKB-SubCell"/>
</dbReference>
<dbReference type="InterPro" id="IPR020846">
    <property type="entry name" value="MFS_dom"/>
</dbReference>
<feature type="transmembrane region" description="Helical" evidence="6">
    <location>
        <begin position="312"/>
        <end position="335"/>
    </location>
</feature>
<keyword evidence="3 6" id="KW-0812">Transmembrane</keyword>
<evidence type="ECO:0000259" key="7">
    <source>
        <dbReference type="PROSITE" id="PS50850"/>
    </source>
</evidence>
<feature type="transmembrane region" description="Helical" evidence="6">
    <location>
        <begin position="144"/>
        <end position="164"/>
    </location>
</feature>
<evidence type="ECO:0000256" key="6">
    <source>
        <dbReference type="SAM" id="Phobius"/>
    </source>
</evidence>
<sequence>MEKTLQITSTPSDGEIPDTDIEKVISRNPHLDVEPGQVSNLKDAHIKGVDKAYAYASVDIISIDEKTNKHLFRKIDTHVLPWLLGLYVLQFLDKGILSYAGVMGLQKDTNLTSAQYTWLGSIYYAGYMPAVPIHNRLFQIFPPAKYIACCVIIWGVVLACMSACHNFTALMIQRTALGILEASINCGFSMITAAWYKKYEHGTRVGIWSSMTGVATIVGGIIAYGCVLGEEKHGSGGFSSWKILSLVTGLISVVYGIAMLWFMAGSVVSAKFFSEEEKMLAVERLRDNHQGVGSTQYKKYQLVEAWTDYRTWMYVVFVLTSQIPSAGLVLLSSILIKSLGFDTKTTLLLAMPQGAITILSNAGFGYLADRTKYRSGSAILVSLLALFAVSLFTGLGSVSPLYDRNGQLVAYFIMSGCSAASWFIVISMISSNVLGTTKKASSNSIIFAAQGLAYFIGPQTFRDGPYYRKAKIVTIILWIASIVMLSGFWVVNWLENRKRDHAAEAGEIPNDGVLNAEFMDLTDKENKGFRYVL</sequence>
<evidence type="ECO:0000313" key="9">
    <source>
        <dbReference type="Proteomes" id="UP000070700"/>
    </source>
</evidence>
<dbReference type="PANTHER" id="PTHR43791">
    <property type="entry name" value="PERMEASE-RELATED"/>
    <property type="match status" value="1"/>
</dbReference>
<keyword evidence="4 6" id="KW-1133">Transmembrane helix</keyword>
<dbReference type="GO" id="GO:0022857">
    <property type="term" value="F:transmembrane transporter activity"/>
    <property type="evidence" value="ECO:0007669"/>
    <property type="project" value="InterPro"/>
</dbReference>
<dbReference type="RefSeq" id="XP_018064090.1">
    <property type="nucleotide sequence ID" value="XM_018218874.1"/>
</dbReference>
<dbReference type="PANTHER" id="PTHR43791:SF1">
    <property type="entry name" value="ALLANTOATE PERMEASE"/>
    <property type="match status" value="1"/>
</dbReference>
<keyword evidence="2" id="KW-0813">Transport</keyword>
<dbReference type="InterPro" id="IPR036259">
    <property type="entry name" value="MFS_trans_sf"/>
</dbReference>
<dbReference type="OrthoDB" id="6730379at2759"/>
<name>A0A132BBE6_MOLSC</name>
<feature type="transmembrane region" description="Helical" evidence="6">
    <location>
        <begin position="408"/>
        <end position="429"/>
    </location>
</feature>
<dbReference type="Gene3D" id="1.20.1250.20">
    <property type="entry name" value="MFS general substrate transporter like domains"/>
    <property type="match status" value="2"/>
</dbReference>
<evidence type="ECO:0000313" key="8">
    <source>
        <dbReference type="EMBL" id="KUJ09735.1"/>
    </source>
</evidence>
<feature type="transmembrane region" description="Helical" evidence="6">
    <location>
        <begin position="241"/>
        <end position="264"/>
    </location>
</feature>
<feature type="transmembrane region" description="Helical" evidence="6">
    <location>
        <begin position="208"/>
        <end position="229"/>
    </location>
</feature>
<dbReference type="PROSITE" id="PS50850">
    <property type="entry name" value="MFS"/>
    <property type="match status" value="1"/>
</dbReference>
<dbReference type="SUPFAM" id="SSF103473">
    <property type="entry name" value="MFS general substrate transporter"/>
    <property type="match status" value="1"/>
</dbReference>
<feature type="domain" description="Major facilitator superfamily (MFS) profile" evidence="7">
    <location>
        <begin position="79"/>
        <end position="498"/>
    </location>
</feature>
<comment type="subcellular location">
    <subcellularLocation>
        <location evidence="1">Membrane</location>
        <topology evidence="1">Multi-pass membrane protein</topology>
    </subcellularLocation>
</comment>
<feature type="transmembrane region" description="Helical" evidence="6">
    <location>
        <begin position="176"/>
        <end position="196"/>
    </location>
</feature>
<organism evidence="8 9">
    <name type="scientific">Mollisia scopiformis</name>
    <name type="common">Conifer needle endophyte fungus</name>
    <name type="synonym">Phialocephala scopiformis</name>
    <dbReference type="NCBI Taxonomy" id="149040"/>
    <lineage>
        <taxon>Eukaryota</taxon>
        <taxon>Fungi</taxon>
        <taxon>Dikarya</taxon>
        <taxon>Ascomycota</taxon>
        <taxon>Pezizomycotina</taxon>
        <taxon>Leotiomycetes</taxon>
        <taxon>Helotiales</taxon>
        <taxon>Mollisiaceae</taxon>
        <taxon>Mollisia</taxon>
    </lineage>
</organism>
<feature type="transmembrane region" description="Helical" evidence="6">
    <location>
        <begin position="79"/>
        <end position="102"/>
    </location>
</feature>
<evidence type="ECO:0000256" key="4">
    <source>
        <dbReference type="ARBA" id="ARBA00022989"/>
    </source>
</evidence>
<dbReference type="EMBL" id="KQ947431">
    <property type="protein sequence ID" value="KUJ09735.1"/>
    <property type="molecule type" value="Genomic_DNA"/>
</dbReference>
<feature type="transmembrane region" description="Helical" evidence="6">
    <location>
        <begin position="347"/>
        <end position="367"/>
    </location>
</feature>
<gene>
    <name evidence="8" type="ORF">LY89DRAFT_724141</name>
</gene>
<dbReference type="KEGG" id="psco:LY89DRAFT_724141"/>
<evidence type="ECO:0000256" key="3">
    <source>
        <dbReference type="ARBA" id="ARBA00022692"/>
    </source>
</evidence>
<feature type="transmembrane region" description="Helical" evidence="6">
    <location>
        <begin position="379"/>
        <end position="401"/>
    </location>
</feature>
<keyword evidence="9" id="KW-1185">Reference proteome</keyword>
<accession>A0A132BBE6</accession>
<dbReference type="InParanoid" id="A0A132BBE6"/>
<dbReference type="Pfam" id="PF07690">
    <property type="entry name" value="MFS_1"/>
    <property type="match status" value="1"/>
</dbReference>
<evidence type="ECO:0000256" key="5">
    <source>
        <dbReference type="ARBA" id="ARBA00023136"/>
    </source>
</evidence>
<evidence type="ECO:0000256" key="1">
    <source>
        <dbReference type="ARBA" id="ARBA00004141"/>
    </source>
</evidence>
<dbReference type="AlphaFoldDB" id="A0A132BBE6"/>
<reference evidence="8 9" key="1">
    <citation type="submission" date="2015-10" db="EMBL/GenBank/DDBJ databases">
        <title>Full genome of DAOMC 229536 Phialocephala scopiformis, a fungal endophyte of spruce producing the potent anti-insectan compound rugulosin.</title>
        <authorList>
            <consortium name="DOE Joint Genome Institute"/>
            <person name="Walker A.K."/>
            <person name="Frasz S.L."/>
            <person name="Seifert K.A."/>
            <person name="Miller J.D."/>
            <person name="Mondo S.J."/>
            <person name="Labutti K."/>
            <person name="Lipzen A."/>
            <person name="Dockter R."/>
            <person name="Kennedy M."/>
            <person name="Grigoriev I.V."/>
            <person name="Spatafora J.W."/>
        </authorList>
    </citation>
    <scope>NUCLEOTIDE SEQUENCE [LARGE SCALE GENOMIC DNA]</scope>
    <source>
        <strain evidence="8 9">CBS 120377</strain>
    </source>
</reference>
<feature type="transmembrane region" description="Helical" evidence="6">
    <location>
        <begin position="472"/>
        <end position="491"/>
    </location>
</feature>
<dbReference type="Proteomes" id="UP000070700">
    <property type="component" value="Unassembled WGS sequence"/>
</dbReference>
<dbReference type="GeneID" id="28828600"/>
<protein>
    <submittedName>
        <fullName evidence="8">MFS transporter</fullName>
    </submittedName>
</protein>
<keyword evidence="5 6" id="KW-0472">Membrane</keyword>
<proteinExistence type="predicted"/>
<evidence type="ECO:0000256" key="2">
    <source>
        <dbReference type="ARBA" id="ARBA00022448"/>
    </source>
</evidence>
<dbReference type="InterPro" id="IPR011701">
    <property type="entry name" value="MFS"/>
</dbReference>